<dbReference type="GO" id="GO:0042162">
    <property type="term" value="F:telomeric DNA binding"/>
    <property type="evidence" value="ECO:0007669"/>
    <property type="project" value="InterPro"/>
</dbReference>
<dbReference type="GO" id="GO:0007004">
    <property type="term" value="P:telomere maintenance via telomerase"/>
    <property type="evidence" value="ECO:0007669"/>
    <property type="project" value="InterPro"/>
</dbReference>
<evidence type="ECO:0000256" key="4">
    <source>
        <dbReference type="ARBA" id="ARBA00022895"/>
    </source>
</evidence>
<evidence type="ECO:0000313" key="7">
    <source>
        <dbReference type="EMBL" id="CAG8810952.1"/>
    </source>
</evidence>
<dbReference type="EMBL" id="CAJVPY010046985">
    <property type="protein sequence ID" value="CAG8810952.1"/>
    <property type="molecule type" value="Genomic_DNA"/>
</dbReference>
<dbReference type="InterPro" id="IPR019437">
    <property type="entry name" value="TPP1/Est3"/>
</dbReference>
<comment type="caution">
    <text evidence="7">The sequence shown here is derived from an EMBL/GenBank/DDBJ whole genome shotgun (WGS) entry which is preliminary data.</text>
</comment>
<protein>
    <submittedName>
        <fullName evidence="7">19600_t:CDS:1</fullName>
    </submittedName>
</protein>
<evidence type="ECO:0000256" key="3">
    <source>
        <dbReference type="ARBA" id="ARBA00022454"/>
    </source>
</evidence>
<evidence type="ECO:0000256" key="1">
    <source>
        <dbReference type="ARBA" id="ARBA00004123"/>
    </source>
</evidence>
<dbReference type="Pfam" id="PF10341">
    <property type="entry name" value="TPP1"/>
    <property type="match status" value="1"/>
</dbReference>
<accession>A0A9N9PF98</accession>
<name>A0A9N9PF98_9GLOM</name>
<proteinExistence type="predicted"/>
<evidence type="ECO:0000256" key="2">
    <source>
        <dbReference type="ARBA" id="ARBA00004574"/>
    </source>
</evidence>
<evidence type="ECO:0000313" key="8">
    <source>
        <dbReference type="Proteomes" id="UP000789405"/>
    </source>
</evidence>
<gene>
    <name evidence="7" type="ORF">DERYTH_LOCUS25378</name>
</gene>
<dbReference type="OrthoDB" id="2409872at2759"/>
<feature type="non-terminal residue" evidence="7">
    <location>
        <position position="1"/>
    </location>
</feature>
<organism evidence="7 8">
    <name type="scientific">Dentiscutata erythropus</name>
    <dbReference type="NCBI Taxonomy" id="1348616"/>
    <lineage>
        <taxon>Eukaryota</taxon>
        <taxon>Fungi</taxon>
        <taxon>Fungi incertae sedis</taxon>
        <taxon>Mucoromycota</taxon>
        <taxon>Glomeromycotina</taxon>
        <taxon>Glomeromycetes</taxon>
        <taxon>Diversisporales</taxon>
        <taxon>Gigasporaceae</taxon>
        <taxon>Dentiscutata</taxon>
    </lineage>
</organism>
<comment type="subcellular location">
    <subcellularLocation>
        <location evidence="2">Chromosome</location>
        <location evidence="2">Telomere</location>
    </subcellularLocation>
    <subcellularLocation>
        <location evidence="1">Nucleus</location>
    </subcellularLocation>
</comment>
<dbReference type="GO" id="GO:0000781">
    <property type="term" value="C:chromosome, telomeric region"/>
    <property type="evidence" value="ECO:0007669"/>
    <property type="project" value="UniProtKB-SubCell"/>
</dbReference>
<dbReference type="GO" id="GO:0005697">
    <property type="term" value="C:telomerase holoenzyme complex"/>
    <property type="evidence" value="ECO:0007669"/>
    <property type="project" value="InterPro"/>
</dbReference>
<feature type="non-terminal residue" evidence="7">
    <location>
        <position position="167"/>
    </location>
</feature>
<keyword evidence="4" id="KW-0779">Telomere</keyword>
<dbReference type="AlphaFoldDB" id="A0A9N9PF98"/>
<evidence type="ECO:0000259" key="6">
    <source>
        <dbReference type="Pfam" id="PF10341"/>
    </source>
</evidence>
<feature type="domain" description="Shelterin complex subunit TPP1/Est3" evidence="6">
    <location>
        <begin position="38"/>
        <end position="132"/>
    </location>
</feature>
<keyword evidence="8" id="KW-1185">Reference proteome</keyword>
<dbReference type="Gene3D" id="2.40.50.960">
    <property type="match status" value="1"/>
</dbReference>
<reference evidence="7" key="1">
    <citation type="submission" date="2021-06" db="EMBL/GenBank/DDBJ databases">
        <authorList>
            <person name="Kallberg Y."/>
            <person name="Tangrot J."/>
            <person name="Rosling A."/>
        </authorList>
    </citation>
    <scope>NUCLEOTIDE SEQUENCE</scope>
    <source>
        <strain evidence="7">MA453B</strain>
    </source>
</reference>
<dbReference type="Proteomes" id="UP000789405">
    <property type="component" value="Unassembled WGS sequence"/>
</dbReference>
<keyword evidence="5" id="KW-0539">Nucleus</keyword>
<keyword evidence="3" id="KW-0158">Chromosome</keyword>
<sequence>SLYATLYNDNMPFIYEQWIKKKTLNYLNDIEPTKKPMRAQVLEVSTIRLETDYLKEKVYAKIHDKELCIRCFFSEECLQKFESERKLPINSLKGCHIIIYEFSFQFIKDFSIKSPGYDCFLNIKRFNYSTNVSDGLDRLNMKELYEDEDLKDALRKRYEILYPFSNP</sequence>
<evidence type="ECO:0000256" key="5">
    <source>
        <dbReference type="ARBA" id="ARBA00023242"/>
    </source>
</evidence>